<gene>
    <name evidence="4" type="ORF">RhiirA1_420069</name>
    <name evidence="3" type="ORF">RhiirA5_349891</name>
</gene>
<feature type="compositionally biased region" description="Polar residues" evidence="2">
    <location>
        <begin position="192"/>
        <end position="201"/>
    </location>
</feature>
<reference evidence="4 5" key="4">
    <citation type="submission" date="2017-10" db="EMBL/GenBank/DDBJ databases">
        <title>Genome analyses suggest a sexual origin of heterokaryosis in a supposedly ancient asexual fungus.</title>
        <authorList>
            <person name="Corradi N."/>
            <person name="Sedzielewska K."/>
            <person name="Noel J."/>
            <person name="Charron P."/>
            <person name="Farinelli L."/>
            <person name="Marton T."/>
            <person name="Kruger M."/>
            <person name="Pelin A."/>
            <person name="Brachmann A."/>
            <person name="Corradi N."/>
        </authorList>
    </citation>
    <scope>NUCLEOTIDE SEQUENCE [LARGE SCALE GENOMIC DNA]</scope>
    <source>
        <strain evidence="4 5">A1</strain>
    </source>
</reference>
<feature type="compositionally biased region" description="Polar residues" evidence="2">
    <location>
        <begin position="212"/>
        <end position="224"/>
    </location>
</feature>
<reference evidence="4 5" key="3">
    <citation type="submission" date="2017-10" db="EMBL/GenBank/DDBJ databases">
        <title>Extensive intraspecific genome diversity in a model arbuscular mycorrhizal fungus.</title>
        <authorList>
            <person name="Chen E.C.H."/>
            <person name="Morin E."/>
            <person name="Baudet D."/>
            <person name="Noel J."/>
            <person name="Ndikumana S."/>
            <person name="Charron P."/>
            <person name="St-Onge C."/>
            <person name="Giorgi J."/>
            <person name="Grigoriev I.V."/>
            <person name="Roux C."/>
            <person name="Martin F.M."/>
            <person name="Corradi N."/>
        </authorList>
    </citation>
    <scope>NUCLEOTIDE SEQUENCE [LARGE SCALE GENOMIC DNA]</scope>
    <source>
        <strain evidence="4 5">A1</strain>
    </source>
</reference>
<evidence type="ECO:0000313" key="6">
    <source>
        <dbReference type="Proteomes" id="UP000232722"/>
    </source>
</evidence>
<dbReference type="EMBL" id="LLXJ01000118">
    <property type="protein sequence ID" value="PKC14772.1"/>
    <property type="molecule type" value="Genomic_DNA"/>
</dbReference>
<feature type="compositionally biased region" description="Basic and acidic residues" evidence="2">
    <location>
        <begin position="225"/>
        <end position="236"/>
    </location>
</feature>
<proteinExistence type="predicted"/>
<dbReference type="Proteomes" id="UP000232688">
    <property type="component" value="Unassembled WGS sequence"/>
</dbReference>
<comment type="caution">
    <text evidence="3">The sequence shown here is derived from an EMBL/GenBank/DDBJ whole genome shotgun (WGS) entry which is preliminary data.</text>
</comment>
<feature type="coiled-coil region" evidence="1">
    <location>
        <begin position="75"/>
        <end position="123"/>
    </location>
</feature>
<feature type="compositionally biased region" description="Basic and acidic residues" evidence="2">
    <location>
        <begin position="140"/>
        <end position="152"/>
    </location>
</feature>
<dbReference type="VEuPathDB" id="FungiDB:RhiirA1_420069"/>
<evidence type="ECO:0000313" key="4">
    <source>
        <dbReference type="EMBL" id="PKC65785.1"/>
    </source>
</evidence>
<keyword evidence="1" id="KW-0175">Coiled coil</keyword>
<feature type="region of interest" description="Disordered" evidence="2">
    <location>
        <begin position="192"/>
        <end position="261"/>
    </location>
</feature>
<name>A0A2N0Q6S6_9GLOM</name>
<evidence type="ECO:0000256" key="2">
    <source>
        <dbReference type="SAM" id="MobiDB-lite"/>
    </source>
</evidence>
<dbReference type="Proteomes" id="UP000232722">
    <property type="component" value="Unassembled WGS sequence"/>
</dbReference>
<reference evidence="3 6" key="1">
    <citation type="submission" date="2016-04" db="EMBL/GenBank/DDBJ databases">
        <title>Genome analyses suggest a sexual origin of heterokaryosis in a supposedly ancient asexual fungus.</title>
        <authorList>
            <person name="Ropars J."/>
            <person name="Sedzielewska K."/>
            <person name="Noel J."/>
            <person name="Charron P."/>
            <person name="Farinelli L."/>
            <person name="Marton T."/>
            <person name="Kruger M."/>
            <person name="Pelin A."/>
            <person name="Brachmann A."/>
            <person name="Corradi N."/>
        </authorList>
    </citation>
    <scope>NUCLEOTIDE SEQUENCE [LARGE SCALE GENOMIC DNA]</scope>
    <source>
        <strain evidence="3 6">A5</strain>
    </source>
</reference>
<feature type="compositionally biased region" description="Basic and acidic residues" evidence="2">
    <location>
        <begin position="250"/>
        <end position="261"/>
    </location>
</feature>
<dbReference type="EMBL" id="LLXH01000513">
    <property type="protein sequence ID" value="PKC65785.1"/>
    <property type="molecule type" value="Genomic_DNA"/>
</dbReference>
<evidence type="ECO:0000256" key="1">
    <source>
        <dbReference type="SAM" id="Coils"/>
    </source>
</evidence>
<dbReference type="VEuPathDB" id="FungiDB:FUN_014384"/>
<evidence type="ECO:0000313" key="5">
    <source>
        <dbReference type="Proteomes" id="UP000232688"/>
    </source>
</evidence>
<feature type="region of interest" description="Disordered" evidence="2">
    <location>
        <begin position="131"/>
        <end position="160"/>
    </location>
</feature>
<dbReference type="VEuPathDB" id="FungiDB:RhiirFUN_011568"/>
<organism evidence="3 6">
    <name type="scientific">Rhizophagus irregularis</name>
    <dbReference type="NCBI Taxonomy" id="588596"/>
    <lineage>
        <taxon>Eukaryota</taxon>
        <taxon>Fungi</taxon>
        <taxon>Fungi incertae sedis</taxon>
        <taxon>Mucoromycota</taxon>
        <taxon>Glomeromycotina</taxon>
        <taxon>Glomeromycetes</taxon>
        <taxon>Glomerales</taxon>
        <taxon>Glomeraceae</taxon>
        <taxon>Rhizophagus</taxon>
    </lineage>
</organism>
<dbReference type="AlphaFoldDB" id="A0A2N0Q6S6"/>
<evidence type="ECO:0000313" key="3">
    <source>
        <dbReference type="EMBL" id="PKC14772.1"/>
    </source>
</evidence>
<protein>
    <submittedName>
        <fullName evidence="3">Uncharacterized protein</fullName>
    </submittedName>
</protein>
<accession>A0A2N0Q6S6</accession>
<sequence length="581" mass="66566">MSSKILNSKNRGKLFNVSERDKNLISGALSLIWVKTNHKVETCTFEGDVVTLSYNHKLRYFDIYESIDDIDSLLSDFTREELEDTKRKLNNVSNELEDYKNRIDLLSRENINLQNELQKYDQSICDTATSSTRDTVVSSDDERLEPADEITDHSTTSNTIYPATSESKFEDSIAIQEVRVVIESNFKELELTSESKSTAATVKTPKLKSAATFKSESEASTPETHNLRSETSKSRLETAAATKPKLGSAVKEKISTKENEKLNKSKKRKLECILITSGGEEEGNNRDDDNVEIININPKDQGLSPFQSLLLDKGKKLREILLTPNDTLESNSKIINALRELTSKPLNILDESSAEDRIYQWQKQESQCEKFQLGAESYNFLHLMSLVQLYDDILRVGEELKKDPKNDIDDVKLWVIEFLCDKLKIDSKTEQKNRLGCNRLRKLFSEGITSDQLVQAGCFKDDFFVKPENYSVFLSQIPSLKKRRDISLNNYLKEILSLKISNIDLENLTFSQSNIPKFMYNNEESDDIEVLSFTKNTQNNESITKKHNTSNKKQKIKFKLHLGKDFNDIAHKYKEDEYIAL</sequence>
<reference evidence="3 6" key="2">
    <citation type="submission" date="2017-09" db="EMBL/GenBank/DDBJ databases">
        <title>Extensive intraspecific genome diversity in a model arbuscular mycorrhizal fungus.</title>
        <authorList>
            <person name="Chen E.C."/>
            <person name="Morin E."/>
            <person name="Beaudet D."/>
            <person name="Noel J."/>
            <person name="Ndikumana S."/>
            <person name="Charron P."/>
            <person name="St-Onge C."/>
            <person name="Giorgi J."/>
            <person name="Grigoriev I.V."/>
            <person name="Roux C."/>
            <person name="Martin F.M."/>
            <person name="Corradi N."/>
        </authorList>
    </citation>
    <scope>NUCLEOTIDE SEQUENCE [LARGE SCALE GENOMIC DNA]</scope>
    <source>
        <strain evidence="3 6">A5</strain>
    </source>
</reference>